<dbReference type="Proteomes" id="UP001189624">
    <property type="component" value="Chromosome 6"/>
</dbReference>
<dbReference type="InterPro" id="IPR007493">
    <property type="entry name" value="DUF538"/>
</dbReference>
<dbReference type="SUPFAM" id="SSF141562">
    <property type="entry name" value="At5g01610-like"/>
    <property type="match status" value="1"/>
</dbReference>
<proteinExistence type="predicted"/>
<gene>
    <name evidence="2" type="ORF">AYBTSS11_LOCUS19116</name>
</gene>
<dbReference type="InterPro" id="IPR036758">
    <property type="entry name" value="At5g01610-like"/>
</dbReference>
<feature type="compositionally biased region" description="Basic and acidic residues" evidence="1">
    <location>
        <begin position="182"/>
        <end position="197"/>
    </location>
</feature>
<protein>
    <submittedName>
        <fullName evidence="2">Uncharacterized protein</fullName>
    </submittedName>
</protein>
<dbReference type="Gramene" id="rna-AYBTSS11_LOCUS19116">
    <property type="protein sequence ID" value="CAJ1962193.1"/>
    <property type="gene ID" value="gene-AYBTSS11_LOCUS19116"/>
</dbReference>
<dbReference type="AlphaFoldDB" id="A0AA86TD76"/>
<evidence type="ECO:0000313" key="3">
    <source>
        <dbReference type="Proteomes" id="UP001189624"/>
    </source>
</evidence>
<organism evidence="2 3">
    <name type="scientific">Sphenostylis stenocarpa</name>
    <dbReference type="NCBI Taxonomy" id="92480"/>
    <lineage>
        <taxon>Eukaryota</taxon>
        <taxon>Viridiplantae</taxon>
        <taxon>Streptophyta</taxon>
        <taxon>Embryophyta</taxon>
        <taxon>Tracheophyta</taxon>
        <taxon>Spermatophyta</taxon>
        <taxon>Magnoliopsida</taxon>
        <taxon>eudicotyledons</taxon>
        <taxon>Gunneridae</taxon>
        <taxon>Pentapetalae</taxon>
        <taxon>rosids</taxon>
        <taxon>fabids</taxon>
        <taxon>Fabales</taxon>
        <taxon>Fabaceae</taxon>
        <taxon>Papilionoideae</taxon>
        <taxon>50 kb inversion clade</taxon>
        <taxon>NPAAA clade</taxon>
        <taxon>indigoferoid/millettioid clade</taxon>
        <taxon>Phaseoleae</taxon>
        <taxon>Sphenostylis</taxon>
    </lineage>
</organism>
<reference evidence="2" key="1">
    <citation type="submission" date="2023-10" db="EMBL/GenBank/DDBJ databases">
        <authorList>
            <person name="Domelevo Entfellner J.-B."/>
        </authorList>
    </citation>
    <scope>NUCLEOTIDE SEQUENCE</scope>
</reference>
<feature type="region of interest" description="Disordered" evidence="1">
    <location>
        <begin position="182"/>
        <end position="243"/>
    </location>
</feature>
<dbReference type="Pfam" id="PF04398">
    <property type="entry name" value="DUF538"/>
    <property type="match status" value="1"/>
</dbReference>
<sequence length="243" mass="28323">MATTKIAHHREMAEIYEGEAVCMQKSRLLLDEILLPRGLLPLDNIVEMGYNRTSGFVWLKQKHKKEHRFHTIGRTVSYDTEVTAFVEEYRMRRVTGVKTKELFLWVTISEIFVDDPASSKISFANSTGIARSFPLSAFCIQDEQQQHNNTTTVHKRLHRHRPNTVVDIRNDLPNKTKVHLAARKDSNARQAQRDDFRSTTAIQNQIKEKQQKQYEQKEEICSEVTENKRPEPYFDAGKESQYT</sequence>
<dbReference type="PANTHER" id="PTHR31676">
    <property type="entry name" value="T31J12.3 PROTEIN-RELATED"/>
    <property type="match status" value="1"/>
</dbReference>
<dbReference type="Gene3D" id="2.30.240.10">
    <property type="entry name" value="At5g01610-like"/>
    <property type="match status" value="1"/>
</dbReference>
<name>A0AA86TD76_9FABA</name>
<dbReference type="PANTHER" id="PTHR31676:SF7">
    <property type="entry name" value="DUF538 DOMAIN-CONTAINING PROTEIN"/>
    <property type="match status" value="1"/>
</dbReference>
<accession>A0AA86TD76</accession>
<keyword evidence="3" id="KW-1185">Reference proteome</keyword>
<evidence type="ECO:0000313" key="2">
    <source>
        <dbReference type="EMBL" id="CAJ1962193.1"/>
    </source>
</evidence>
<evidence type="ECO:0000256" key="1">
    <source>
        <dbReference type="SAM" id="MobiDB-lite"/>
    </source>
</evidence>
<dbReference type="EMBL" id="OY731403">
    <property type="protein sequence ID" value="CAJ1962193.1"/>
    <property type="molecule type" value="Genomic_DNA"/>
</dbReference>
<feature type="compositionally biased region" description="Basic and acidic residues" evidence="1">
    <location>
        <begin position="206"/>
        <end position="243"/>
    </location>
</feature>